<keyword evidence="1" id="KW-0472">Membrane</keyword>
<dbReference type="PANTHER" id="PTHR35271:SF1">
    <property type="entry name" value="ABC TRANSPORTER, SUBSTRATE-BINDING LIPOPROTEIN"/>
    <property type="match status" value="1"/>
</dbReference>
<evidence type="ECO:0000256" key="1">
    <source>
        <dbReference type="SAM" id="Phobius"/>
    </source>
</evidence>
<gene>
    <name evidence="2" type="ORF">F9K24_02275</name>
</gene>
<dbReference type="Pfam" id="PF04392">
    <property type="entry name" value="ABC_sub_bind"/>
    <property type="match status" value="1"/>
</dbReference>
<dbReference type="PANTHER" id="PTHR35271">
    <property type="entry name" value="ABC TRANSPORTER, SUBSTRATE-BINDING LIPOPROTEIN-RELATED"/>
    <property type="match status" value="1"/>
</dbReference>
<feature type="transmembrane region" description="Helical" evidence="1">
    <location>
        <begin position="12"/>
        <end position="31"/>
    </location>
</feature>
<dbReference type="InterPro" id="IPR007487">
    <property type="entry name" value="ABC_transpt-TYRBP-like"/>
</dbReference>
<comment type="caution">
    <text evidence="2">The sequence shown here is derived from an EMBL/GenBank/DDBJ whole genome shotgun (WGS) entry which is preliminary data.</text>
</comment>
<name>A0A833H447_9LEPT</name>
<accession>A0A833H447</accession>
<dbReference type="AlphaFoldDB" id="A0A833H447"/>
<sequence length="345" mass="39933">MAGSLMKIQLEKLMAFAFVSMVVVFLIAYNLNKPRVFILHSYDTDYSWVTDINEGFARVLKNKAYNTRYFYMNTKRNPGVEYKQRTGETVVKMIRDWNPDILIAVDDDAQKFAARHFIDDPKIKIIYTGVNAFPEDYGFDKAKNATGILERLPFEAFKEVFVQILPPNRRKVMHIADSSSTSVFIQHEVEAYDWGPMVLTETILCDTMEDWDRAIDRANREADVLFVTHYHTLKDDKGIVIEPRKVIERMEPRLKIPAIGSWGFYVEDGGMMAVAVSPYEQGEEAARMAVRVIEEKIAPREIPVQTSHLFVIYIREESIRRRNLQVPGLIEAFARATNNYFEEVH</sequence>
<keyword evidence="1" id="KW-1133">Transmembrane helix</keyword>
<proteinExistence type="predicted"/>
<protein>
    <recommendedName>
        <fullName evidence="4">ABC transporter substrate-binding protein</fullName>
    </recommendedName>
</protein>
<dbReference type="Proteomes" id="UP000460298">
    <property type="component" value="Unassembled WGS sequence"/>
</dbReference>
<reference evidence="2 3" key="1">
    <citation type="submission" date="2019-10" db="EMBL/GenBank/DDBJ databases">
        <title>Extracellular Electron Transfer in a Candidatus Methanoperedens spp. Enrichment Culture.</title>
        <authorList>
            <person name="Berger S."/>
            <person name="Rangel Shaw D."/>
            <person name="Berben T."/>
            <person name="In 'T Zandt M."/>
            <person name="Frank J."/>
            <person name="Reimann J."/>
            <person name="Jetten M.S.M."/>
            <person name="Welte C.U."/>
        </authorList>
    </citation>
    <scope>NUCLEOTIDE SEQUENCE [LARGE SCALE GENOMIC DNA]</scope>
    <source>
        <strain evidence="2">SB12</strain>
    </source>
</reference>
<keyword evidence="1" id="KW-0812">Transmembrane</keyword>
<dbReference type="Gene3D" id="3.40.50.2300">
    <property type="match status" value="2"/>
</dbReference>
<evidence type="ECO:0008006" key="4">
    <source>
        <dbReference type="Google" id="ProtNLM"/>
    </source>
</evidence>
<dbReference type="EMBL" id="WBUI01000002">
    <property type="protein sequence ID" value="KAB2934624.1"/>
    <property type="molecule type" value="Genomic_DNA"/>
</dbReference>
<evidence type="ECO:0000313" key="3">
    <source>
        <dbReference type="Proteomes" id="UP000460298"/>
    </source>
</evidence>
<evidence type="ECO:0000313" key="2">
    <source>
        <dbReference type="EMBL" id="KAB2934624.1"/>
    </source>
</evidence>
<dbReference type="OrthoDB" id="569850at2"/>
<organism evidence="2 3">
    <name type="scientific">Leptonema illini</name>
    <dbReference type="NCBI Taxonomy" id="183"/>
    <lineage>
        <taxon>Bacteria</taxon>
        <taxon>Pseudomonadati</taxon>
        <taxon>Spirochaetota</taxon>
        <taxon>Spirochaetia</taxon>
        <taxon>Leptospirales</taxon>
        <taxon>Leptospiraceae</taxon>
        <taxon>Leptonema</taxon>
    </lineage>
</organism>